<dbReference type="Pfam" id="PF13385">
    <property type="entry name" value="Laminin_G_3"/>
    <property type="match status" value="1"/>
</dbReference>
<proteinExistence type="predicted"/>
<name>A0A382CEJ4_9ZZZZ</name>
<dbReference type="SUPFAM" id="SSF49899">
    <property type="entry name" value="Concanavalin A-like lectins/glucanases"/>
    <property type="match status" value="1"/>
</dbReference>
<evidence type="ECO:0008006" key="2">
    <source>
        <dbReference type="Google" id="ProtNLM"/>
    </source>
</evidence>
<dbReference type="AlphaFoldDB" id="A0A382CEJ4"/>
<reference evidence="1" key="1">
    <citation type="submission" date="2018-05" db="EMBL/GenBank/DDBJ databases">
        <authorList>
            <person name="Lanie J.A."/>
            <person name="Ng W.-L."/>
            <person name="Kazmierczak K.M."/>
            <person name="Andrzejewski T.M."/>
            <person name="Davidsen T.M."/>
            <person name="Wayne K.J."/>
            <person name="Tettelin H."/>
            <person name="Glass J.I."/>
            <person name="Rusch D."/>
            <person name="Podicherti R."/>
            <person name="Tsui H.-C.T."/>
            <person name="Winkler M.E."/>
        </authorList>
    </citation>
    <scope>NUCLEOTIDE SEQUENCE</scope>
</reference>
<evidence type="ECO:0000313" key="1">
    <source>
        <dbReference type="EMBL" id="SVB24242.1"/>
    </source>
</evidence>
<dbReference type="InterPro" id="IPR013320">
    <property type="entry name" value="ConA-like_dom_sf"/>
</dbReference>
<accession>A0A382CEJ4</accession>
<gene>
    <name evidence="1" type="ORF">METZ01_LOCUS177096</name>
</gene>
<organism evidence="1">
    <name type="scientific">marine metagenome</name>
    <dbReference type="NCBI Taxonomy" id="408172"/>
    <lineage>
        <taxon>unclassified sequences</taxon>
        <taxon>metagenomes</taxon>
        <taxon>ecological metagenomes</taxon>
    </lineage>
</organism>
<protein>
    <recommendedName>
        <fullName evidence="2">LamG-like jellyroll fold domain-containing protein</fullName>
    </recommendedName>
</protein>
<sequence length="613" mass="67020">MIGIVLSSDLKGQQNNSFDFQDGDFVTINNNGSPLNEAMEAITIEAWIKPTVSNQDNRAGVMSYLNFGGPNIESGFALLFTQDKYRFIVRTENDDDIGGGGEDNTWPGIPAADIPSDGNTWTHIAGTYSSETSIAKIYKNGVLVETTDESGANPSGEIKWNEIGDASFYIARFIDNYYKGSIDEVRYWRVEKTAEEIQSAMTDVVLGGSENLDGYWNFNDNQSLNVSDVSGNGNPGTLSDAGSGDWDIDVFPPSSDCFDMEITEGDFPFNHLSDLTEDFDFFESVTSNDSWDFENFPGIEGNPGFINLDNGNDYTYKLTLTEPTTFYITTCDAETNIDVQIAIFTADCDMSTWIFFQDDSNSEIVYPDGSTVQYSFECTSGIPGVGTDKYANMLPRLELDAGTYYVVADRRSNTSEEGNGGVRTWFGYSLLVDSTHISESLNSIDYYFNQEVFGGDYLNVYEENGIGLEISDFSVTIEDNGGNATSAEFTSISNLFNNPLSGGEEEIRLNIEYSAPPSGTEIAIISPASVSSVFNVIGVPLLNVEGDSINLVDQVPPTVSFDPDIGDTLVPGIAEIEINFSESIYLAPSGDSPDVLNGMNPESIENFFILSYS</sequence>
<feature type="non-terminal residue" evidence="1">
    <location>
        <position position="613"/>
    </location>
</feature>
<dbReference type="EMBL" id="UINC01034036">
    <property type="protein sequence ID" value="SVB24242.1"/>
    <property type="molecule type" value="Genomic_DNA"/>
</dbReference>
<dbReference type="Gene3D" id="2.60.120.200">
    <property type="match status" value="1"/>
</dbReference>